<evidence type="ECO:0000313" key="3">
    <source>
        <dbReference type="Proteomes" id="UP000016930"/>
    </source>
</evidence>
<gene>
    <name evidence="2" type="ORF">CERSUDRAFT_101306</name>
</gene>
<dbReference type="EMBL" id="KB446080">
    <property type="protein sequence ID" value="EMD30494.1"/>
    <property type="molecule type" value="Genomic_DNA"/>
</dbReference>
<dbReference type="HOGENOM" id="CLU_115013_0_0_1"/>
<name>M2P5K3_CERS8</name>
<reference evidence="2 3" key="1">
    <citation type="journal article" date="2012" name="Proc. Natl. Acad. Sci. U.S.A.">
        <title>Comparative genomics of Ceriporiopsis subvermispora and Phanerochaete chrysosporium provide insight into selective ligninolysis.</title>
        <authorList>
            <person name="Fernandez-Fueyo E."/>
            <person name="Ruiz-Duenas F.J."/>
            <person name="Ferreira P."/>
            <person name="Floudas D."/>
            <person name="Hibbett D.S."/>
            <person name="Canessa P."/>
            <person name="Larrondo L.F."/>
            <person name="James T.Y."/>
            <person name="Seelenfreund D."/>
            <person name="Lobos S."/>
            <person name="Polanco R."/>
            <person name="Tello M."/>
            <person name="Honda Y."/>
            <person name="Watanabe T."/>
            <person name="Watanabe T."/>
            <person name="Ryu J.S."/>
            <person name="Kubicek C.P."/>
            <person name="Schmoll M."/>
            <person name="Gaskell J."/>
            <person name="Hammel K.E."/>
            <person name="St John F.J."/>
            <person name="Vanden Wymelenberg A."/>
            <person name="Sabat G."/>
            <person name="Splinter BonDurant S."/>
            <person name="Syed K."/>
            <person name="Yadav J.S."/>
            <person name="Doddapaneni H."/>
            <person name="Subramanian V."/>
            <person name="Lavin J.L."/>
            <person name="Oguiza J.A."/>
            <person name="Perez G."/>
            <person name="Pisabarro A.G."/>
            <person name="Ramirez L."/>
            <person name="Santoyo F."/>
            <person name="Master E."/>
            <person name="Coutinho P.M."/>
            <person name="Henrissat B."/>
            <person name="Lombard V."/>
            <person name="Magnuson J.K."/>
            <person name="Kuees U."/>
            <person name="Hori C."/>
            <person name="Igarashi K."/>
            <person name="Samejima M."/>
            <person name="Held B.W."/>
            <person name="Barry K.W."/>
            <person name="LaButti K.M."/>
            <person name="Lapidus A."/>
            <person name="Lindquist E.A."/>
            <person name="Lucas S.M."/>
            <person name="Riley R."/>
            <person name="Salamov A.A."/>
            <person name="Hoffmeister D."/>
            <person name="Schwenk D."/>
            <person name="Hadar Y."/>
            <person name="Yarden O."/>
            <person name="de Vries R.P."/>
            <person name="Wiebenga A."/>
            <person name="Stenlid J."/>
            <person name="Eastwood D."/>
            <person name="Grigoriev I.V."/>
            <person name="Berka R.M."/>
            <person name="Blanchette R.A."/>
            <person name="Kersten P."/>
            <person name="Martinez A.T."/>
            <person name="Vicuna R."/>
            <person name="Cullen D."/>
        </authorList>
    </citation>
    <scope>NUCLEOTIDE SEQUENCE [LARGE SCALE GENOMIC DNA]</scope>
    <source>
        <strain evidence="2 3">B</strain>
    </source>
</reference>
<dbReference type="AlphaFoldDB" id="M2P5K3"/>
<feature type="compositionally biased region" description="Low complexity" evidence="1">
    <location>
        <begin position="171"/>
        <end position="182"/>
    </location>
</feature>
<dbReference type="Proteomes" id="UP000016930">
    <property type="component" value="Unassembled WGS sequence"/>
</dbReference>
<organism evidence="2 3">
    <name type="scientific">Ceriporiopsis subvermispora (strain B)</name>
    <name type="common">White-rot fungus</name>
    <name type="synonym">Gelatoporia subvermispora</name>
    <dbReference type="NCBI Taxonomy" id="914234"/>
    <lineage>
        <taxon>Eukaryota</taxon>
        <taxon>Fungi</taxon>
        <taxon>Dikarya</taxon>
        <taxon>Basidiomycota</taxon>
        <taxon>Agaricomycotina</taxon>
        <taxon>Agaricomycetes</taxon>
        <taxon>Polyporales</taxon>
        <taxon>Gelatoporiaceae</taxon>
        <taxon>Gelatoporia</taxon>
    </lineage>
</organism>
<evidence type="ECO:0000313" key="2">
    <source>
        <dbReference type="EMBL" id="EMD30494.1"/>
    </source>
</evidence>
<evidence type="ECO:0000256" key="1">
    <source>
        <dbReference type="SAM" id="MobiDB-lite"/>
    </source>
</evidence>
<accession>M2P5K3</accession>
<keyword evidence="3" id="KW-1185">Reference proteome</keyword>
<protein>
    <submittedName>
        <fullName evidence="2">Uncharacterized protein</fullName>
    </submittedName>
</protein>
<feature type="region of interest" description="Disordered" evidence="1">
    <location>
        <begin position="159"/>
        <end position="207"/>
    </location>
</feature>
<proteinExistence type="predicted"/>
<sequence length="207" mass="21315">MPARCAAHGSDAGAVADYVATGGREVYEHCKGVAYHSGGRAFAEREHAWPLLEPQAAQGELSQRLPLCVPATWALPRATSRSILPLAGFAAPHWATHLPSLASAARCRLVCTCTQPGTSDDDSLRAMSACARCLPATTASPPTAKPGVPSVRPLFGWSSAAGETPLPPASRPSSAPRAVSPAGPAPPLTSIPLARPPVLNSSTSRCN</sequence>